<evidence type="ECO:0000256" key="1">
    <source>
        <dbReference type="ARBA" id="ARBA00004123"/>
    </source>
</evidence>
<dbReference type="InterPro" id="IPR011108">
    <property type="entry name" value="RMMBL"/>
</dbReference>
<gene>
    <name evidence="10" type="ORF">Ocin01_05098</name>
</gene>
<dbReference type="GO" id="GO:0006398">
    <property type="term" value="P:mRNA 3'-end processing by stem-loop binding and cleavage"/>
    <property type="evidence" value="ECO:0007669"/>
    <property type="project" value="InterPro"/>
</dbReference>
<feature type="domain" description="Beta-Casp" evidence="9">
    <location>
        <begin position="243"/>
        <end position="368"/>
    </location>
</feature>
<keyword evidence="3 6" id="KW-0507">mRNA processing</keyword>
<dbReference type="SMART" id="SM00849">
    <property type="entry name" value="Lactamase_B"/>
    <property type="match status" value="1"/>
</dbReference>
<proteinExistence type="inferred from homology"/>
<dbReference type="SUPFAM" id="SSF56281">
    <property type="entry name" value="Metallo-hydrolase/oxidoreductase"/>
    <property type="match status" value="1"/>
</dbReference>
<feature type="region of interest" description="Disordered" evidence="7">
    <location>
        <begin position="474"/>
        <end position="507"/>
    </location>
</feature>
<organism evidence="10 11">
    <name type="scientific">Orchesella cincta</name>
    <name type="common">Springtail</name>
    <name type="synonym">Podura cincta</name>
    <dbReference type="NCBI Taxonomy" id="48709"/>
    <lineage>
        <taxon>Eukaryota</taxon>
        <taxon>Metazoa</taxon>
        <taxon>Ecdysozoa</taxon>
        <taxon>Arthropoda</taxon>
        <taxon>Hexapoda</taxon>
        <taxon>Collembola</taxon>
        <taxon>Entomobryomorpha</taxon>
        <taxon>Entomobryoidea</taxon>
        <taxon>Orchesellidae</taxon>
        <taxon>Orchesellinae</taxon>
        <taxon>Orchesella</taxon>
    </lineage>
</organism>
<dbReference type="EMBL" id="LJIJ01000146">
    <property type="protein sequence ID" value="ODN01603.1"/>
    <property type="molecule type" value="Genomic_DNA"/>
</dbReference>
<dbReference type="STRING" id="48709.A0A1D2N8L6"/>
<keyword evidence="4 6" id="KW-0694">RNA-binding</keyword>
<evidence type="ECO:0000259" key="8">
    <source>
        <dbReference type="SMART" id="SM00849"/>
    </source>
</evidence>
<dbReference type="InterPro" id="IPR027075">
    <property type="entry name" value="CPSF2"/>
</dbReference>
<comment type="subcellular location">
    <subcellularLocation>
        <location evidence="1 6">Nucleus</location>
    </subcellularLocation>
</comment>
<dbReference type="SMART" id="SM01027">
    <property type="entry name" value="Beta-Casp"/>
    <property type="match status" value="1"/>
</dbReference>
<keyword evidence="11" id="KW-1185">Reference proteome</keyword>
<name>A0A1D2N8L6_ORCCI</name>
<keyword evidence="5 6" id="KW-0539">Nucleus</keyword>
<dbReference type="FunFam" id="3.60.15.10:FF:000008">
    <property type="entry name" value="Cleavage and polyadenylation specificity factor subunit 2"/>
    <property type="match status" value="1"/>
</dbReference>
<feature type="domain" description="Metallo-beta-lactamase" evidence="8">
    <location>
        <begin position="17"/>
        <end position="225"/>
    </location>
</feature>
<feature type="compositionally biased region" description="Basic residues" evidence="7">
    <location>
        <begin position="487"/>
        <end position="496"/>
    </location>
</feature>
<evidence type="ECO:0000256" key="5">
    <source>
        <dbReference type="ARBA" id="ARBA00023242"/>
    </source>
</evidence>
<comment type="similarity">
    <text evidence="2 6">Belongs to the metallo-beta-lactamase superfamily. RNA-metabolizing metallo-beta-lactamase-like family. CPSF2/YSH1 subfamily.</text>
</comment>
<dbReference type="Pfam" id="PF16661">
    <property type="entry name" value="Lactamase_B_6"/>
    <property type="match status" value="1"/>
</dbReference>
<evidence type="ECO:0000256" key="6">
    <source>
        <dbReference type="RuleBase" id="RU365006"/>
    </source>
</evidence>
<accession>A0A1D2N8L6</accession>
<protein>
    <recommendedName>
        <fullName evidence="6">Cleavage and polyadenylation specificity factor subunit 2</fullName>
    </recommendedName>
    <alternativeName>
        <fullName evidence="6">Cleavage and polyadenylation specificity factor 100 kDa subunit</fullName>
    </alternativeName>
</protein>
<dbReference type="Pfam" id="PF13299">
    <property type="entry name" value="CPSF100_C"/>
    <property type="match status" value="1"/>
</dbReference>
<dbReference type="Gene3D" id="3.60.15.10">
    <property type="entry name" value="Ribonuclease Z/Hydroxyacylglutathione hydrolase-like"/>
    <property type="match status" value="1"/>
</dbReference>
<reference evidence="10 11" key="1">
    <citation type="journal article" date="2016" name="Genome Biol. Evol.">
        <title>Gene Family Evolution Reflects Adaptation to Soil Environmental Stressors in the Genome of the Collembolan Orchesella cincta.</title>
        <authorList>
            <person name="Faddeeva-Vakhrusheva A."/>
            <person name="Derks M.F."/>
            <person name="Anvar S.Y."/>
            <person name="Agamennone V."/>
            <person name="Suring W."/>
            <person name="Smit S."/>
            <person name="van Straalen N.M."/>
            <person name="Roelofs D."/>
        </authorList>
    </citation>
    <scope>NUCLEOTIDE SEQUENCE [LARGE SCALE GENOMIC DNA]</scope>
    <source>
        <tissue evidence="10">Mixed pool</tissue>
    </source>
</reference>
<dbReference type="PANTHER" id="PTHR45922">
    <property type="entry name" value="CLEAVAGE AND POLYADENYLATION SPECIFICITY FACTOR SUBUNIT 2"/>
    <property type="match status" value="1"/>
</dbReference>
<dbReference type="GO" id="GO:0003723">
    <property type="term" value="F:RNA binding"/>
    <property type="evidence" value="ECO:0007669"/>
    <property type="project" value="UniProtKB-KW"/>
</dbReference>
<dbReference type="Proteomes" id="UP000094527">
    <property type="component" value="Unassembled WGS sequence"/>
</dbReference>
<evidence type="ECO:0000259" key="9">
    <source>
        <dbReference type="SMART" id="SM01027"/>
    </source>
</evidence>
<evidence type="ECO:0000256" key="2">
    <source>
        <dbReference type="ARBA" id="ARBA00010624"/>
    </source>
</evidence>
<dbReference type="InterPro" id="IPR035639">
    <property type="entry name" value="CPSF2_MBL"/>
</dbReference>
<dbReference type="InterPro" id="IPR036866">
    <property type="entry name" value="RibonucZ/Hydroxyglut_hydro"/>
</dbReference>
<dbReference type="GO" id="GO:0005847">
    <property type="term" value="C:mRNA cleavage and polyadenylation specificity factor complex"/>
    <property type="evidence" value="ECO:0007669"/>
    <property type="project" value="InterPro"/>
</dbReference>
<dbReference type="InterPro" id="IPR025069">
    <property type="entry name" value="Cpsf2_C"/>
</dbReference>
<dbReference type="Pfam" id="PF10996">
    <property type="entry name" value="Beta-Casp"/>
    <property type="match status" value="1"/>
</dbReference>
<dbReference type="PANTHER" id="PTHR45922:SF1">
    <property type="entry name" value="CLEAVAGE AND POLYADENYLATION SPECIFICITY FACTOR SUBUNIT 2"/>
    <property type="match status" value="1"/>
</dbReference>
<dbReference type="OrthoDB" id="64353at2759"/>
<dbReference type="InterPro" id="IPR001279">
    <property type="entry name" value="Metallo-B-lactamas"/>
</dbReference>
<feature type="region of interest" description="Disordered" evidence="7">
    <location>
        <begin position="400"/>
        <end position="420"/>
    </location>
</feature>
<sequence length="733" mass="83232">MTSIIRLTPVSGSMGESPPCYLLQIDDFRFLLDTGWDEQFDQEFIANLTKYVDKIDAVLLSHPDTYHLGALPYVVGKLGLNAPVYATIPIWKMGQMFMYDSYLNHHNTEEFNLFNLDDVDAAFDKIVQLQFGQIVNLKGKGHGISITPLPAGHTLGGTVWKISKTGEDDIYYAIDHNNKKERHLNGCELEKIQRPGILITNAFNALYVQEKRRKRDDMLMTVLTHTLRMNGNVLIGTDTAGRSLELTLMLDQMWRMKDSGLAPYSLVFLNNVAFNVLEFAKSQIEWMGEKLQKAHESTRVNPFQLRNVQVCHTLLELSQIASPKVVVTSSADLESGFARELFLQWCQSSNNSVILTNRTSPGTLARRLIEDHSPGKCITIEVKQKLRLEGKELEEYQIKKKQEHKRKVEEDSSDSEGEFSAKKHNVMKSNGNHVNGNGHLDDIFKIATNGVKCVYNDERKRKFDDYGEIIRPEDFKENGTRGSNNAKRIKQNHKRKSESDNAEGNEPPMKYICIKQTVAVNCMVHFIDFEGRSDVESCVKMMQEMQPHKLVIVRGTPQATTALETLCKSLLPNSKIYKPGIGQVIDLTSGNQLLQVTLTDSLMSSVQFQKLRGMELAWVDSIVNSDKSHNSKTDRKVSCLFDSPTLEPSHMKVSPPRKSLFVNKLRLSEFKQILSKHGIESQYKEGVLQVKCPNGMVYIQRHSESRELIVEGDGLTDEYYKIRSLLYDQFAIL</sequence>
<evidence type="ECO:0000313" key="10">
    <source>
        <dbReference type="EMBL" id="ODN01603.1"/>
    </source>
</evidence>
<dbReference type="InterPro" id="IPR022712">
    <property type="entry name" value="Beta_Casp"/>
</dbReference>
<dbReference type="OMA" id="ETHIYQX"/>
<dbReference type="AlphaFoldDB" id="A0A1D2N8L6"/>
<evidence type="ECO:0000256" key="3">
    <source>
        <dbReference type="ARBA" id="ARBA00022664"/>
    </source>
</evidence>
<comment type="caution">
    <text evidence="10">The sequence shown here is derived from an EMBL/GenBank/DDBJ whole genome shotgun (WGS) entry which is preliminary data.</text>
</comment>
<dbReference type="Pfam" id="PF07521">
    <property type="entry name" value="RMMBL"/>
    <property type="match status" value="1"/>
</dbReference>
<evidence type="ECO:0000313" key="11">
    <source>
        <dbReference type="Proteomes" id="UP000094527"/>
    </source>
</evidence>
<dbReference type="CDD" id="cd16293">
    <property type="entry name" value="CPSF2-like_MBL-fold"/>
    <property type="match status" value="1"/>
</dbReference>
<evidence type="ECO:0000256" key="4">
    <source>
        <dbReference type="ARBA" id="ARBA00022884"/>
    </source>
</evidence>
<evidence type="ECO:0000256" key="7">
    <source>
        <dbReference type="SAM" id="MobiDB-lite"/>
    </source>
</evidence>
<feature type="compositionally biased region" description="Basic and acidic residues" evidence="7">
    <location>
        <begin position="400"/>
        <end position="410"/>
    </location>
</feature>